<organism evidence="1 2">
    <name type="scientific">Camellia lanceoleosa</name>
    <dbReference type="NCBI Taxonomy" id="1840588"/>
    <lineage>
        <taxon>Eukaryota</taxon>
        <taxon>Viridiplantae</taxon>
        <taxon>Streptophyta</taxon>
        <taxon>Embryophyta</taxon>
        <taxon>Tracheophyta</taxon>
        <taxon>Spermatophyta</taxon>
        <taxon>Magnoliopsida</taxon>
        <taxon>eudicotyledons</taxon>
        <taxon>Gunneridae</taxon>
        <taxon>Pentapetalae</taxon>
        <taxon>asterids</taxon>
        <taxon>Ericales</taxon>
        <taxon>Theaceae</taxon>
        <taxon>Camellia</taxon>
    </lineage>
</organism>
<dbReference type="EMBL" id="CM045770">
    <property type="protein sequence ID" value="KAI7990818.1"/>
    <property type="molecule type" value="Genomic_DNA"/>
</dbReference>
<protein>
    <submittedName>
        <fullName evidence="1">Protein RESTRICTED TEV MOVEMENT 2</fullName>
    </submittedName>
</protein>
<keyword evidence="2" id="KW-1185">Reference proteome</keyword>
<evidence type="ECO:0000313" key="2">
    <source>
        <dbReference type="Proteomes" id="UP001060215"/>
    </source>
</evidence>
<comment type="caution">
    <text evidence="1">The sequence shown here is derived from an EMBL/GenBank/DDBJ whole genome shotgun (WGS) entry which is preliminary data.</text>
</comment>
<gene>
    <name evidence="1" type="ORF">LOK49_LG12G02106</name>
</gene>
<sequence length="205" mass="21628">MSTQTNTKAIAADAAATTTAAAATAKTAAPPKMASVETKAGAAAAMPPYEDFEPLCGWRREEGQETLVVHIPEFKKEQLNVSITSGGILKISGERPIDGSKSSHFSKKIEIPKDSNASEISAKFTSAGLLFISMPKKTVLVPKQDEQPTPPVTIQENQLQQKPQETQDQGAKKLGGVTVVVAVAVAVVAVALGAYATYKYRSLDS</sequence>
<dbReference type="Proteomes" id="UP001060215">
    <property type="component" value="Chromosome 13"/>
</dbReference>
<proteinExistence type="predicted"/>
<evidence type="ECO:0000313" key="1">
    <source>
        <dbReference type="EMBL" id="KAI7990818.1"/>
    </source>
</evidence>
<reference evidence="1 2" key="1">
    <citation type="journal article" date="2022" name="Plant J.">
        <title>Chromosome-level genome of Camellia lanceoleosa provides a valuable resource for understanding genome evolution and self-incompatibility.</title>
        <authorList>
            <person name="Gong W."/>
            <person name="Xiao S."/>
            <person name="Wang L."/>
            <person name="Liao Z."/>
            <person name="Chang Y."/>
            <person name="Mo W."/>
            <person name="Hu G."/>
            <person name="Li W."/>
            <person name="Zhao G."/>
            <person name="Zhu H."/>
            <person name="Hu X."/>
            <person name="Ji K."/>
            <person name="Xiang X."/>
            <person name="Song Q."/>
            <person name="Yuan D."/>
            <person name="Jin S."/>
            <person name="Zhang L."/>
        </authorList>
    </citation>
    <scope>NUCLEOTIDE SEQUENCE [LARGE SCALE GENOMIC DNA]</scope>
    <source>
        <strain evidence="1">SQ_2022a</strain>
    </source>
</reference>
<name>A0ACC0FRA8_9ERIC</name>
<accession>A0ACC0FRA8</accession>